<comment type="caution">
    <text evidence="1">The sequence shown here is derived from an EMBL/GenBank/DDBJ whole genome shotgun (WGS) entry which is preliminary data.</text>
</comment>
<evidence type="ECO:0000313" key="3">
    <source>
        <dbReference type="Proteomes" id="UP001168821"/>
    </source>
</evidence>
<proteinExistence type="predicted"/>
<name>A0AA38HLD6_9CUCU</name>
<dbReference type="EMBL" id="JALNTZ010000010">
    <property type="protein sequence ID" value="KAJ3639880.1"/>
    <property type="molecule type" value="Genomic_DNA"/>
</dbReference>
<organism evidence="1 3">
    <name type="scientific">Zophobas morio</name>
    <dbReference type="NCBI Taxonomy" id="2755281"/>
    <lineage>
        <taxon>Eukaryota</taxon>
        <taxon>Metazoa</taxon>
        <taxon>Ecdysozoa</taxon>
        <taxon>Arthropoda</taxon>
        <taxon>Hexapoda</taxon>
        <taxon>Insecta</taxon>
        <taxon>Pterygota</taxon>
        <taxon>Neoptera</taxon>
        <taxon>Endopterygota</taxon>
        <taxon>Coleoptera</taxon>
        <taxon>Polyphaga</taxon>
        <taxon>Cucujiformia</taxon>
        <taxon>Tenebrionidae</taxon>
        <taxon>Zophobas</taxon>
    </lineage>
</organism>
<dbReference type="EMBL" id="JALNTZ010000010">
    <property type="protein sequence ID" value="KAJ3639923.1"/>
    <property type="molecule type" value="Genomic_DNA"/>
</dbReference>
<evidence type="ECO:0000313" key="2">
    <source>
        <dbReference type="EMBL" id="KAJ3639923.1"/>
    </source>
</evidence>
<dbReference type="Proteomes" id="UP001168821">
    <property type="component" value="Unassembled WGS sequence"/>
</dbReference>
<keyword evidence="3" id="KW-1185">Reference proteome</keyword>
<dbReference type="AlphaFoldDB" id="A0AA38HLD6"/>
<accession>A0AA38HLD6</accession>
<gene>
    <name evidence="1" type="ORF">Zmor_003211</name>
    <name evidence="2" type="ORF">Zmor_003251</name>
</gene>
<sequence length="132" mass="15736">MGSICSKIFDVPLDTELREIKNCLAHLLLQLSPDELITFALEDGEIYEICKEKEELRQVCILAAVRKYHREKFFYEEVYNRTAAFMVMLDNFVEIQDEVDSQEQNKKRFKYLSFLWRLTRERVGFAEKNGKK</sequence>
<protein>
    <submittedName>
        <fullName evidence="1">Uncharacterized protein</fullName>
    </submittedName>
</protein>
<reference evidence="1" key="1">
    <citation type="journal article" date="2023" name="G3 (Bethesda)">
        <title>Whole genome assemblies of Zophobas morio and Tenebrio molitor.</title>
        <authorList>
            <person name="Kaur S."/>
            <person name="Stinson S.A."/>
            <person name="diCenzo G.C."/>
        </authorList>
    </citation>
    <scope>NUCLEOTIDE SEQUENCE</scope>
    <source>
        <strain evidence="1">QUZm001</strain>
    </source>
</reference>
<evidence type="ECO:0000313" key="1">
    <source>
        <dbReference type="EMBL" id="KAJ3639880.1"/>
    </source>
</evidence>